<dbReference type="EMBL" id="PEZD01000005">
    <property type="protein sequence ID" value="PIS17533.1"/>
    <property type="molecule type" value="Genomic_DNA"/>
</dbReference>
<dbReference type="SUPFAM" id="SSF52540">
    <property type="entry name" value="P-loop containing nucleoside triphosphate hydrolases"/>
    <property type="match status" value="1"/>
</dbReference>
<gene>
    <name evidence="11" type="ORF">COT59_00180</name>
</gene>
<evidence type="ECO:0000256" key="3">
    <source>
        <dbReference type="ARBA" id="ARBA00019010"/>
    </source>
</evidence>
<keyword evidence="11" id="KW-0808">Transferase</keyword>
<keyword evidence="5" id="KW-0819">tRNA processing</keyword>
<evidence type="ECO:0000313" key="12">
    <source>
        <dbReference type="Proteomes" id="UP000229675"/>
    </source>
</evidence>
<dbReference type="InterPro" id="IPR027417">
    <property type="entry name" value="P-loop_NTPase"/>
</dbReference>
<organism evidence="11 12">
    <name type="scientific">Candidatus Nealsonbacteria bacterium CG09_land_8_20_14_0_10_42_14</name>
    <dbReference type="NCBI Taxonomy" id="1974707"/>
    <lineage>
        <taxon>Bacteria</taxon>
        <taxon>Candidatus Nealsoniibacteriota</taxon>
    </lineage>
</organism>
<dbReference type="GO" id="GO:0005737">
    <property type="term" value="C:cytoplasm"/>
    <property type="evidence" value="ECO:0007669"/>
    <property type="project" value="UniProtKB-SubCell"/>
</dbReference>
<name>A0A2H0WXZ1_9BACT</name>
<evidence type="ECO:0000256" key="6">
    <source>
        <dbReference type="ARBA" id="ARBA00022723"/>
    </source>
</evidence>
<evidence type="ECO:0000313" key="11">
    <source>
        <dbReference type="EMBL" id="PIS17533.1"/>
    </source>
</evidence>
<dbReference type="PANTHER" id="PTHR33540:SF2">
    <property type="entry name" value="TRNA THREONYLCARBAMOYLADENOSINE BIOSYNTHESIS PROTEIN TSAE"/>
    <property type="match status" value="1"/>
</dbReference>
<evidence type="ECO:0000256" key="4">
    <source>
        <dbReference type="ARBA" id="ARBA00022490"/>
    </source>
</evidence>
<dbReference type="GO" id="GO:0002949">
    <property type="term" value="P:tRNA threonylcarbamoyladenosine modification"/>
    <property type="evidence" value="ECO:0007669"/>
    <property type="project" value="InterPro"/>
</dbReference>
<protein>
    <recommendedName>
        <fullName evidence="3">tRNA threonylcarbamoyladenosine biosynthesis protein TsaE</fullName>
    </recommendedName>
    <alternativeName>
        <fullName evidence="10">t(6)A37 threonylcarbamoyladenosine biosynthesis protein TsaE</fullName>
    </alternativeName>
</protein>
<evidence type="ECO:0000256" key="2">
    <source>
        <dbReference type="ARBA" id="ARBA00007599"/>
    </source>
</evidence>
<evidence type="ECO:0000256" key="9">
    <source>
        <dbReference type="ARBA" id="ARBA00022842"/>
    </source>
</evidence>
<evidence type="ECO:0000256" key="5">
    <source>
        <dbReference type="ARBA" id="ARBA00022694"/>
    </source>
</evidence>
<evidence type="ECO:0000256" key="7">
    <source>
        <dbReference type="ARBA" id="ARBA00022741"/>
    </source>
</evidence>
<dbReference type="Gene3D" id="3.40.50.300">
    <property type="entry name" value="P-loop containing nucleotide triphosphate hydrolases"/>
    <property type="match status" value="1"/>
</dbReference>
<sequence>MPKKTTSNGVKLEIFTSSFKQTQKAGKLLAKEVLKNKHRQQAFLIALVGDLGGGKTTFLQGLAKGLGVKEKVLSPTFIIMRKFEIRNPKFETNSKFQIPKFQTFHHIDCYRIKKPKEILDLGFKEIISDPKNIVVVEWADRVSRIIPKGALWLSFEFVDKNKRKIVVESKDDR</sequence>
<keyword evidence="4" id="KW-0963">Cytoplasm</keyword>
<evidence type="ECO:0000256" key="8">
    <source>
        <dbReference type="ARBA" id="ARBA00022840"/>
    </source>
</evidence>
<comment type="similarity">
    <text evidence="2">Belongs to the TsaE family.</text>
</comment>
<keyword evidence="6" id="KW-0479">Metal-binding</keyword>
<dbReference type="InterPro" id="IPR003442">
    <property type="entry name" value="T6A_TsaE"/>
</dbReference>
<dbReference type="GO" id="GO:0046872">
    <property type="term" value="F:metal ion binding"/>
    <property type="evidence" value="ECO:0007669"/>
    <property type="project" value="UniProtKB-KW"/>
</dbReference>
<proteinExistence type="inferred from homology"/>
<evidence type="ECO:0000256" key="1">
    <source>
        <dbReference type="ARBA" id="ARBA00004496"/>
    </source>
</evidence>
<dbReference type="Pfam" id="PF02367">
    <property type="entry name" value="TsaE"/>
    <property type="match status" value="1"/>
</dbReference>
<keyword evidence="8" id="KW-0067">ATP-binding</keyword>
<evidence type="ECO:0000256" key="10">
    <source>
        <dbReference type="ARBA" id="ARBA00032441"/>
    </source>
</evidence>
<dbReference type="NCBIfam" id="TIGR00150">
    <property type="entry name" value="T6A_YjeE"/>
    <property type="match status" value="1"/>
</dbReference>
<dbReference type="GO" id="GO:0016740">
    <property type="term" value="F:transferase activity"/>
    <property type="evidence" value="ECO:0007669"/>
    <property type="project" value="UniProtKB-KW"/>
</dbReference>
<comment type="caution">
    <text evidence="11">The sequence shown here is derived from an EMBL/GenBank/DDBJ whole genome shotgun (WGS) entry which is preliminary data.</text>
</comment>
<dbReference type="GO" id="GO:0005524">
    <property type="term" value="F:ATP binding"/>
    <property type="evidence" value="ECO:0007669"/>
    <property type="project" value="UniProtKB-KW"/>
</dbReference>
<accession>A0A2H0WXZ1</accession>
<dbReference type="Proteomes" id="UP000229675">
    <property type="component" value="Unassembled WGS sequence"/>
</dbReference>
<comment type="subcellular location">
    <subcellularLocation>
        <location evidence="1">Cytoplasm</location>
    </subcellularLocation>
</comment>
<reference evidence="12" key="1">
    <citation type="submission" date="2017-09" db="EMBL/GenBank/DDBJ databases">
        <title>Depth-based differentiation of microbial function through sediment-hosted aquifers and enrichment of novel symbionts in the deep terrestrial subsurface.</title>
        <authorList>
            <person name="Probst A.J."/>
            <person name="Ladd B."/>
            <person name="Jarett J.K."/>
            <person name="Geller-Mcgrath D.E."/>
            <person name="Sieber C.M.K."/>
            <person name="Emerson J.B."/>
            <person name="Anantharaman K."/>
            <person name="Thomas B.C."/>
            <person name="Malmstrom R."/>
            <person name="Stieglmeier M."/>
            <person name="Klingl A."/>
            <person name="Woyke T."/>
            <person name="Ryan C.M."/>
            <person name="Banfield J.F."/>
        </authorList>
    </citation>
    <scope>NUCLEOTIDE SEQUENCE [LARGE SCALE GENOMIC DNA]</scope>
</reference>
<dbReference type="AlphaFoldDB" id="A0A2H0WXZ1"/>
<keyword evidence="7" id="KW-0547">Nucleotide-binding</keyword>
<keyword evidence="9" id="KW-0460">Magnesium</keyword>
<dbReference type="PANTHER" id="PTHR33540">
    <property type="entry name" value="TRNA THREONYLCARBAMOYLADENOSINE BIOSYNTHESIS PROTEIN TSAE"/>
    <property type="match status" value="1"/>
</dbReference>